<dbReference type="PANTHER" id="PTHR15137">
    <property type="entry name" value="TRANSCRIPTION INITIATION FACTOR TFIID"/>
    <property type="match status" value="1"/>
</dbReference>
<feature type="domain" description="Bromo" evidence="4">
    <location>
        <begin position="1518"/>
        <end position="1594"/>
    </location>
</feature>
<feature type="compositionally biased region" description="Basic and acidic residues" evidence="3">
    <location>
        <begin position="1770"/>
        <end position="1785"/>
    </location>
</feature>
<organism evidence="5 6">
    <name type="scientific">Chloropicon roscoffensis</name>
    <dbReference type="NCBI Taxonomy" id="1461544"/>
    <lineage>
        <taxon>Eukaryota</taxon>
        <taxon>Viridiplantae</taxon>
        <taxon>Chlorophyta</taxon>
        <taxon>Chloropicophyceae</taxon>
        <taxon>Chloropicales</taxon>
        <taxon>Chloropicaceae</taxon>
        <taxon>Chloropicon</taxon>
    </lineage>
</organism>
<dbReference type="SMART" id="SM00297">
    <property type="entry name" value="BROMO"/>
    <property type="match status" value="5"/>
</dbReference>
<dbReference type="InterPro" id="IPR001487">
    <property type="entry name" value="Bromodomain"/>
</dbReference>
<keyword evidence="5" id="KW-0648">Protein biosynthesis</keyword>
<dbReference type="Gene3D" id="1.20.920.10">
    <property type="entry name" value="Bromodomain-like"/>
    <property type="match status" value="5"/>
</dbReference>
<dbReference type="PROSITE" id="PS50014">
    <property type="entry name" value="BROMODOMAIN_2"/>
    <property type="match status" value="5"/>
</dbReference>
<feature type="region of interest" description="Disordered" evidence="3">
    <location>
        <begin position="1763"/>
        <end position="1785"/>
    </location>
</feature>
<dbReference type="SUPFAM" id="SSF63748">
    <property type="entry name" value="Tudor/PWWP/MBT"/>
    <property type="match status" value="1"/>
</dbReference>
<dbReference type="Proteomes" id="UP001472866">
    <property type="component" value="Chromosome 11"/>
</dbReference>
<dbReference type="Gene3D" id="1.10.390.10">
    <property type="entry name" value="Neutral Protease Domain 2"/>
    <property type="match status" value="1"/>
</dbReference>
<dbReference type="SUPFAM" id="SSF55486">
    <property type="entry name" value="Metalloproteases ('zincins'), catalytic domain"/>
    <property type="match status" value="1"/>
</dbReference>
<dbReference type="InterPro" id="IPR037813">
    <property type="entry name" value="TAF2"/>
</dbReference>
<dbReference type="PRINTS" id="PR00503">
    <property type="entry name" value="BROMODOMAIN"/>
</dbReference>
<feature type="domain" description="Bromo" evidence="4">
    <location>
        <begin position="1638"/>
        <end position="1708"/>
    </location>
</feature>
<dbReference type="GO" id="GO:0003682">
    <property type="term" value="F:chromatin binding"/>
    <property type="evidence" value="ECO:0007669"/>
    <property type="project" value="TreeGrafter"/>
</dbReference>
<dbReference type="InterPro" id="IPR057345">
    <property type="entry name" value="Ig-like_TAF2"/>
</dbReference>
<dbReference type="Pfam" id="PF00439">
    <property type="entry name" value="Bromodomain"/>
    <property type="match status" value="5"/>
</dbReference>
<dbReference type="InterPro" id="IPR027268">
    <property type="entry name" value="Peptidase_M4/M1_CTD_sf"/>
</dbReference>
<dbReference type="GO" id="GO:0016251">
    <property type="term" value="F:RNA polymerase II general transcription initiation factor activity"/>
    <property type="evidence" value="ECO:0007669"/>
    <property type="project" value="TreeGrafter"/>
</dbReference>
<evidence type="ECO:0000256" key="2">
    <source>
        <dbReference type="PROSITE-ProRule" id="PRU00035"/>
    </source>
</evidence>
<dbReference type="GO" id="GO:0003743">
    <property type="term" value="F:translation initiation factor activity"/>
    <property type="evidence" value="ECO:0007669"/>
    <property type="project" value="UniProtKB-KW"/>
</dbReference>
<evidence type="ECO:0000313" key="5">
    <source>
        <dbReference type="EMBL" id="WZN65127.1"/>
    </source>
</evidence>
<feature type="domain" description="Bromo" evidence="4">
    <location>
        <begin position="1397"/>
        <end position="1469"/>
    </location>
</feature>
<proteinExistence type="predicted"/>
<dbReference type="InterPro" id="IPR018359">
    <property type="entry name" value="Bromodomain_CS"/>
</dbReference>
<keyword evidence="5" id="KW-0396">Initiation factor</keyword>
<evidence type="ECO:0000259" key="4">
    <source>
        <dbReference type="PROSITE" id="PS50014"/>
    </source>
</evidence>
<dbReference type="PANTHER" id="PTHR15137:SF9">
    <property type="entry name" value="TRANSCRIPTION INITIATION FACTOR TFIID SUBUNIT 2"/>
    <property type="match status" value="1"/>
</dbReference>
<dbReference type="InterPro" id="IPR057991">
    <property type="entry name" value="TPR_TAF2_C"/>
</dbReference>
<name>A0AAX4PFX4_9CHLO</name>
<dbReference type="CDD" id="cd04369">
    <property type="entry name" value="Bromodomain"/>
    <property type="match status" value="3"/>
</dbReference>
<sequence>MEANGGVAPMVEGDRAQGAEVASTAGPLKVFALPRVQHQVVRLTIDPSSSTVCGRADLFLSLADLAEQGATGLRLHCPETQHQRGFCVEAVTVNGKSAPHSCLAPRAGVGGDYSGVSSTLAGADRKKESVHSKGLTRFADDLWHRYYKKLAESTEPNLLVDLSDLLKGLRNNSKAKEEGVFCLTVEYTVSEPQGQALRFHGAGYCFVGSHFMPLRSWAPCVEGRMIDGQWESSEYPLSLELSVPPGLRAVAGGRRLSEDAAEGGGTSHKFVSDPGCPTSSMFFAVGPFEEVESAGFEMQQADPKRPSVGVRLFADGSRAAGVGAMATFLKGAMEDIVDYLECPFPFPYLSVCFLPAEAALDVAVAGAGVLLLSEDLVSGERGTLGQIEAKTCAVRALAEQWFGVLVRSPLAEERWLASGLAGSLAGKVVAKHFGENEGAYQWSRKLDLVVAEQDDASPSIAHTGQAGFGLAQELQRYTSSHVLRHKADLLVWMVENRTGAEPFQKVVKAIVQGALKETSGTVGCRLTCEDFFHRAAKVFDSGVDKNWLQSFNERWIVGRGCPHVVVAFCFNRKQHAISVALKQSGLKSANVSGTAAVKCCGKESSGLGMITLVTGETDGVHRNKVFLGDQSLVLEEVKCHGKLAAKKRKRKDDKEEAPDEKEPCGPVKWLDVHHNFEWFASFEVSQPEKMWINQLESSRNVVVQLHAVAGLGGADKPSYATVNALEACVKNREVYHRVRSEAAVAIARTVGESTNWGGITVLLNLYRECFFNPDTFSPISSSASGPSSKAGKRLEAADQLVSHSTSVAIGLLRDEDGHSPHEAADFLLELLKFAPHDGIAPSADERIAYLLKGVGLLAVDSEERLGQCLGAVRAFLQREKIFMSEGMSITCACMQSVCSLLMEFYRRNPGSDCTVMDEHLLLIKTYASGQHIHRVRTVANICIIILESIRHGCKRAFQTLLDVLEDETEDKVKASVVEGVKGAFVLYRRTMHEPLSTGDMQDITEAALDGASPVQLTYKIFELVQQLGRRPLCLNRTSDEVLHRDFFVKLHEEQTHHLVQMQTETDRRVARPSKKAVVIPDEIEPDAPPSPGMQSFTMESGHTFEVNQRVRGKWRNGNQWYGGKIAKIHHSGTFDIKYDDGDLERDVPIARMIPEGGWQFTSASAQELTDGKKTSASKQSKLDLKQLGDSDSKSLYAKLVSETSKEKPMTEEEKKQKLAEELMRLASKILNGLRSAKAAQYFMRPVSAATFGGETQEEKEKAHNEYLKVIEGKPMDLGTVTEQTRGGKYESPLQFRDDVRQIFINSRKFNADHPESIVFKSGEKLSETFETKWKESHIEELWEAGEIRPLIHRVESRAHSVYEGHRSDSYKRGKVKFEDEHTQKMWSLCLLVLKDVKTHPKAWPFLKPVDPEKDSAPNYFEIVKEPMDFNKITDKLASRVYEKVSEFKADMELVFSNCRLYNKKEDNVVRKAGDELEVFFRQSWEKHDVESKLHTEKKVLTKEDEMMKECDRIVHFLKKHKYAQPFLRPVTAEILPQPELWAKYQDVVKCPMDISTLANNQRRRKYNTIEEFKDDVSLIFQNCFNFNFKGDPVHKAGKHLKHGFLKRWKKLEEKFGIERLKPEAEAWKRTQRIVDEIISNDLSISFRHPVDKISVPDYYDVIKTPIDLGVIQSKVQAKAYPSPVEVKADMELLFANCKQYNKEGDPAMTRGEELKKVFDGLWQEAKVEELMAESACMSGEDSMPLTMSEGGTLLPETTLLTNDSGLTQDTSKHTEVLSKEKPLEEHSPVKMDVDAAPPPAPAPVLVKAEVPDAGASNPMDVDEEPEIPKVSVTLPKIKLKSLPPKKAVTEGREESETPTFAAAVAAAPSPSGTPLLDQEEFTPFQHQECVKLLFMLKKNKWAPNFVDPVTAATFGDPALWQKYQQIVTRPMDLTTIHESLKSKVLRGPKEVWEGVTQIFENCYKFNYAVDPVYKSAVELQRVFAKRWAQFEKKFGLTPQAARGLGEIFADVDDLMRRLAAHDTYESLKRESEKLRNAGGIPFCFDQILGKLGTRDYTDPTQVRDEIRYQFNALLAQSKGDDLLHSNAEDFNKVFLELWAAGDFERKFSRCRLHSGKASPAKPVKRESRRDEGGGRGGEREREREEKPTAVVTPPPSSGGLTLKIKFGGPKKQQQ</sequence>
<dbReference type="Gene3D" id="2.30.30.140">
    <property type="match status" value="1"/>
</dbReference>
<reference evidence="5 6" key="1">
    <citation type="submission" date="2024-03" db="EMBL/GenBank/DDBJ databases">
        <title>Complete genome sequence of the green alga Chloropicon roscoffensis RCC1871.</title>
        <authorList>
            <person name="Lemieux C."/>
            <person name="Pombert J.-F."/>
            <person name="Otis C."/>
            <person name="Turmel M."/>
        </authorList>
    </citation>
    <scope>NUCLEOTIDE SEQUENCE [LARGE SCALE GENOMIC DNA]</scope>
    <source>
        <strain evidence="5 6">RCC1871</strain>
    </source>
</reference>
<dbReference type="SUPFAM" id="SSF47370">
    <property type="entry name" value="Bromodomain"/>
    <property type="match status" value="5"/>
</dbReference>
<evidence type="ECO:0000256" key="1">
    <source>
        <dbReference type="ARBA" id="ARBA00023117"/>
    </source>
</evidence>
<keyword evidence="1 2" id="KW-0103">Bromodomain</keyword>
<dbReference type="EMBL" id="CP151511">
    <property type="protein sequence ID" value="WZN65127.1"/>
    <property type="molecule type" value="Genomic_DNA"/>
</dbReference>
<feature type="domain" description="Bromo" evidence="4">
    <location>
        <begin position="1234"/>
        <end position="1317"/>
    </location>
</feature>
<dbReference type="PROSITE" id="PS00633">
    <property type="entry name" value="BROMODOMAIN_1"/>
    <property type="match status" value="2"/>
</dbReference>
<feature type="domain" description="Bromo" evidence="4">
    <location>
        <begin position="1897"/>
        <end position="1973"/>
    </location>
</feature>
<dbReference type="GO" id="GO:0005669">
    <property type="term" value="C:transcription factor TFIID complex"/>
    <property type="evidence" value="ECO:0007669"/>
    <property type="project" value="InterPro"/>
</dbReference>
<feature type="region of interest" description="Disordered" evidence="3">
    <location>
        <begin position="645"/>
        <end position="664"/>
    </location>
</feature>
<dbReference type="Pfam" id="PF25316">
    <property type="entry name" value="TAF2_3rd"/>
    <property type="match status" value="1"/>
</dbReference>
<dbReference type="CDD" id="cd04508">
    <property type="entry name" value="Tudor_SF"/>
    <property type="match status" value="1"/>
</dbReference>
<protein>
    <submittedName>
        <fullName evidence="5">Subunit 2 of transcription initiation factor TFIID</fullName>
    </submittedName>
</protein>
<keyword evidence="6" id="KW-1185">Reference proteome</keyword>
<dbReference type="GO" id="GO:0006367">
    <property type="term" value="P:transcription initiation at RNA polymerase II promoter"/>
    <property type="evidence" value="ECO:0007669"/>
    <property type="project" value="TreeGrafter"/>
</dbReference>
<dbReference type="Pfam" id="PF25577">
    <property type="entry name" value="TPR_TAF2_C"/>
    <property type="match status" value="1"/>
</dbReference>
<evidence type="ECO:0000256" key="3">
    <source>
        <dbReference type="SAM" id="MobiDB-lite"/>
    </source>
</evidence>
<accession>A0AAX4PFX4</accession>
<gene>
    <name evidence="5" type="ORF">HKI87_11g66840</name>
</gene>
<feature type="compositionally biased region" description="Basic and acidic residues" evidence="3">
    <location>
        <begin position="2123"/>
        <end position="2147"/>
    </location>
</feature>
<evidence type="ECO:0000313" key="6">
    <source>
        <dbReference type="Proteomes" id="UP001472866"/>
    </source>
</evidence>
<dbReference type="InterPro" id="IPR036427">
    <property type="entry name" value="Bromodomain-like_sf"/>
</dbReference>
<dbReference type="GO" id="GO:0000976">
    <property type="term" value="F:transcription cis-regulatory region binding"/>
    <property type="evidence" value="ECO:0007669"/>
    <property type="project" value="TreeGrafter"/>
</dbReference>
<feature type="region of interest" description="Disordered" evidence="3">
    <location>
        <begin position="2114"/>
        <end position="2174"/>
    </location>
</feature>